<dbReference type="EMBL" id="QJKJ01004530">
    <property type="protein sequence ID" value="RDX93785.1"/>
    <property type="molecule type" value="Genomic_DNA"/>
</dbReference>
<feature type="region of interest" description="Disordered" evidence="1">
    <location>
        <begin position="40"/>
        <end position="80"/>
    </location>
</feature>
<protein>
    <recommendedName>
        <fullName evidence="4">Reverse transcriptase domain-containing protein</fullName>
    </recommendedName>
</protein>
<organism evidence="2 3">
    <name type="scientific">Mucuna pruriens</name>
    <name type="common">Velvet bean</name>
    <name type="synonym">Dolichos pruriens</name>
    <dbReference type="NCBI Taxonomy" id="157652"/>
    <lineage>
        <taxon>Eukaryota</taxon>
        <taxon>Viridiplantae</taxon>
        <taxon>Streptophyta</taxon>
        <taxon>Embryophyta</taxon>
        <taxon>Tracheophyta</taxon>
        <taxon>Spermatophyta</taxon>
        <taxon>Magnoliopsida</taxon>
        <taxon>eudicotyledons</taxon>
        <taxon>Gunneridae</taxon>
        <taxon>Pentapetalae</taxon>
        <taxon>rosids</taxon>
        <taxon>fabids</taxon>
        <taxon>Fabales</taxon>
        <taxon>Fabaceae</taxon>
        <taxon>Papilionoideae</taxon>
        <taxon>50 kb inversion clade</taxon>
        <taxon>NPAAA clade</taxon>
        <taxon>indigoferoid/millettioid clade</taxon>
        <taxon>Phaseoleae</taxon>
        <taxon>Mucuna</taxon>
    </lineage>
</organism>
<dbReference type="InterPro" id="IPR043502">
    <property type="entry name" value="DNA/RNA_pol_sf"/>
</dbReference>
<comment type="caution">
    <text evidence="2">The sequence shown here is derived from an EMBL/GenBank/DDBJ whole genome shotgun (WGS) entry which is preliminary data.</text>
</comment>
<dbReference type="InterPro" id="IPR043128">
    <property type="entry name" value="Rev_trsase/Diguanyl_cyclase"/>
</dbReference>
<gene>
    <name evidence="2" type="ORF">CR513_23907</name>
</gene>
<accession>A0A371GTD5</accession>
<proteinExistence type="predicted"/>
<feature type="non-terminal residue" evidence="2">
    <location>
        <position position="1"/>
    </location>
</feature>
<name>A0A371GTD5_MUCPR</name>
<evidence type="ECO:0000313" key="2">
    <source>
        <dbReference type="EMBL" id="RDX93785.1"/>
    </source>
</evidence>
<dbReference type="OrthoDB" id="1752268at2759"/>
<dbReference type="PANTHER" id="PTHR33240:SF15">
    <property type="entry name" value="GAG-PRO-LIKE PROTEIN"/>
    <property type="match status" value="1"/>
</dbReference>
<evidence type="ECO:0000313" key="3">
    <source>
        <dbReference type="Proteomes" id="UP000257109"/>
    </source>
</evidence>
<dbReference type="PANTHER" id="PTHR33240">
    <property type="entry name" value="OS08G0508500 PROTEIN"/>
    <property type="match status" value="1"/>
</dbReference>
<dbReference type="SUPFAM" id="SSF56672">
    <property type="entry name" value="DNA/RNA polymerases"/>
    <property type="match status" value="1"/>
</dbReference>
<dbReference type="CDD" id="cd00303">
    <property type="entry name" value="retropepsin_like"/>
    <property type="match status" value="1"/>
</dbReference>
<dbReference type="AlphaFoldDB" id="A0A371GTD5"/>
<dbReference type="Proteomes" id="UP000257109">
    <property type="component" value="Unassembled WGS sequence"/>
</dbReference>
<evidence type="ECO:0000256" key="1">
    <source>
        <dbReference type="SAM" id="MobiDB-lite"/>
    </source>
</evidence>
<evidence type="ECO:0008006" key="4">
    <source>
        <dbReference type="Google" id="ProtNLM"/>
    </source>
</evidence>
<sequence>MGKDKDGWCDFHQAFGHITKDCWALKMQIEKLVQAGHLNRYVRRSPDKRRKSRGNSRGRSVGTNKRERSRSLQRTPTHQGTIATIFGGRMTVHPPNFEQEARRIEEERKVGRVLTVLMGANMTPLGRKEPTPTIIFDNRDLKCGASRRDELMVISVLAAKYKIERVLIDQGSSANILYWSTVQKMQLPMGWLQECSRNLYGFVGECVPIRGMVKLETSFGKRSSVKTIPVLYTIVDVEVYVDDMVGVTEHYQALGRVFHILRKHRLRLNPNKCSFGV</sequence>
<keyword evidence="3" id="KW-1185">Reference proteome</keyword>
<dbReference type="Gene3D" id="3.30.70.270">
    <property type="match status" value="1"/>
</dbReference>
<feature type="compositionally biased region" description="Basic residues" evidence="1">
    <location>
        <begin position="40"/>
        <end position="56"/>
    </location>
</feature>
<reference evidence="2" key="1">
    <citation type="submission" date="2018-05" db="EMBL/GenBank/DDBJ databases">
        <title>Draft genome of Mucuna pruriens seed.</title>
        <authorList>
            <person name="Nnadi N.E."/>
            <person name="Vos R."/>
            <person name="Hasami M.H."/>
            <person name="Devisetty U.K."/>
            <person name="Aguiy J.C."/>
        </authorList>
    </citation>
    <scope>NUCLEOTIDE SEQUENCE [LARGE SCALE GENOMIC DNA]</scope>
    <source>
        <strain evidence="2">JCA_2017</strain>
    </source>
</reference>